<dbReference type="PANTHER" id="PTHR30061:SF50">
    <property type="entry name" value="MALTOSE_MALTODEXTRIN-BINDING PERIPLASMIC PROTEIN"/>
    <property type="match status" value="1"/>
</dbReference>
<keyword evidence="5" id="KW-1185">Reference proteome</keyword>
<evidence type="ECO:0000313" key="4">
    <source>
        <dbReference type="EMBL" id="GIE26788.1"/>
    </source>
</evidence>
<comment type="caution">
    <text evidence="4">The sequence shown here is derived from an EMBL/GenBank/DDBJ whole genome shotgun (WGS) entry which is preliminary data.</text>
</comment>
<dbReference type="EMBL" id="BOMN01000152">
    <property type="protein sequence ID" value="GIE26788.1"/>
    <property type="molecule type" value="Genomic_DNA"/>
</dbReference>
<accession>A0ABQ4A7L1</accession>
<dbReference type="Gene3D" id="3.40.190.10">
    <property type="entry name" value="Periplasmic binding protein-like II"/>
    <property type="match status" value="2"/>
</dbReference>
<evidence type="ECO:0000313" key="5">
    <source>
        <dbReference type="Proteomes" id="UP000603200"/>
    </source>
</evidence>
<protein>
    <submittedName>
        <fullName evidence="4">Sugar ABC transporter substrate-binding protein</fullName>
    </submittedName>
</protein>
<evidence type="ECO:0000256" key="2">
    <source>
        <dbReference type="ARBA" id="ARBA00022448"/>
    </source>
</evidence>
<dbReference type="PANTHER" id="PTHR30061">
    <property type="entry name" value="MALTOSE-BINDING PERIPLASMIC PROTEIN"/>
    <property type="match status" value="1"/>
</dbReference>
<name>A0ABQ4A7L1_9ACTN</name>
<evidence type="ECO:0000256" key="1">
    <source>
        <dbReference type="ARBA" id="ARBA00008520"/>
    </source>
</evidence>
<evidence type="ECO:0000256" key="3">
    <source>
        <dbReference type="ARBA" id="ARBA00022729"/>
    </source>
</evidence>
<dbReference type="SUPFAM" id="SSF53850">
    <property type="entry name" value="Periplasmic binding protein-like II"/>
    <property type="match status" value="1"/>
</dbReference>
<reference evidence="4 5" key="1">
    <citation type="submission" date="2021-01" db="EMBL/GenBank/DDBJ databases">
        <title>Whole genome shotgun sequence of Actinoplanes humidus NBRC 14915.</title>
        <authorList>
            <person name="Komaki H."/>
            <person name="Tamura T."/>
        </authorList>
    </citation>
    <scope>NUCLEOTIDE SEQUENCE [LARGE SCALE GENOMIC DNA]</scope>
    <source>
        <strain evidence="4 5">NBRC 14915</strain>
    </source>
</reference>
<keyword evidence="3" id="KW-0732">Signal</keyword>
<organism evidence="4 5">
    <name type="scientific">Winogradskya humida</name>
    <dbReference type="NCBI Taxonomy" id="113566"/>
    <lineage>
        <taxon>Bacteria</taxon>
        <taxon>Bacillati</taxon>
        <taxon>Actinomycetota</taxon>
        <taxon>Actinomycetes</taxon>
        <taxon>Micromonosporales</taxon>
        <taxon>Micromonosporaceae</taxon>
        <taxon>Winogradskya</taxon>
    </lineage>
</organism>
<sequence length="389" mass="40345">MSGTVTWWDTSDATTEAPTFKALVADFQAQHPKIKVNYVNVPFSDAQQKFKTAAQGGNGAPDVLRSDVGWTPGFAESGYLLPLDGTPAVDKPDDILAGPAGGTKYNGKTYGAPQVTDTLGLLYNKELFAKAGITEPPATWAEVKTAAQALRSKAGADGIYLNPDSYFLLPFLYGEGATLADAATKKITVSSAEAVRAVDIAKDLVASGAAAKPAFTDGYANMQAAFKDGKVAMIINGPWAAGDTYSGKAFTSKDTLGVAAVPAGSTGKAGAPVGGHNLVIYAGTEAPAAAQLFVQFMTSGETQATVAEKNGTLPARTSAYTAAVTANPVIAQFQKVMDTARPRLAIPQASDLFTPLSQSYVKILQGQDTQAGLNAAADEFTKVLPGYTR</sequence>
<dbReference type="InterPro" id="IPR006059">
    <property type="entry name" value="SBP"/>
</dbReference>
<gene>
    <name evidence="4" type="ORF">Ahu01nite_098900</name>
</gene>
<keyword evidence="2" id="KW-0813">Transport</keyword>
<comment type="similarity">
    <text evidence="1">Belongs to the bacterial solute-binding protein 1 family.</text>
</comment>
<dbReference type="Pfam" id="PF01547">
    <property type="entry name" value="SBP_bac_1"/>
    <property type="match status" value="1"/>
</dbReference>
<proteinExistence type="inferred from homology"/>
<dbReference type="Proteomes" id="UP000603200">
    <property type="component" value="Unassembled WGS sequence"/>
</dbReference>